<evidence type="ECO:0008006" key="3">
    <source>
        <dbReference type="Google" id="ProtNLM"/>
    </source>
</evidence>
<feature type="compositionally biased region" description="Polar residues" evidence="1">
    <location>
        <begin position="35"/>
        <end position="49"/>
    </location>
</feature>
<feature type="non-terminal residue" evidence="2">
    <location>
        <position position="1"/>
    </location>
</feature>
<evidence type="ECO:0000313" key="2">
    <source>
        <dbReference type="EMBL" id="GAP05059.1"/>
    </source>
</evidence>
<name>A0A3F3HHR4_9LACO</name>
<dbReference type="Proteomes" id="UP000064514">
    <property type="component" value="Unassembled WGS sequence"/>
</dbReference>
<accession>A0A3F3HHR4</accession>
<reference evidence="2" key="1">
    <citation type="journal article" date="2015" name="BMC Genomics">
        <title>Comparative genomics of Fructobacillus spp. and Leuconostoc spp. reveals niche-specific evolution of Fructobacillus spp.</title>
        <authorList>
            <person name="Endo A."/>
            <person name="Tanizawa Y."/>
            <person name="Tanaka N."/>
            <person name="Maeno S."/>
            <person name="Kumar H."/>
            <person name="Shiwa Y."/>
            <person name="Okada S."/>
            <person name="Yoshikawa H."/>
            <person name="Dicks L."/>
            <person name="Nakagawa J."/>
            <person name="Arita M."/>
        </authorList>
    </citation>
    <scope>NUCLEOTIDE SEQUENCE [LARGE SCALE GENOMIC DNA]</scope>
    <source>
        <strain evidence="2">F214-1</strain>
    </source>
</reference>
<dbReference type="RefSeq" id="WP_158531895.1">
    <property type="nucleotide sequence ID" value="NZ_DF968109.1"/>
</dbReference>
<dbReference type="EMBL" id="DF968109">
    <property type="protein sequence ID" value="GAP05059.1"/>
    <property type="molecule type" value="Genomic_DNA"/>
</dbReference>
<dbReference type="AlphaFoldDB" id="A0A3F3HHR4"/>
<feature type="compositionally biased region" description="Polar residues" evidence="1">
    <location>
        <begin position="1"/>
        <end position="17"/>
    </location>
</feature>
<feature type="region of interest" description="Disordered" evidence="1">
    <location>
        <begin position="1"/>
        <end position="87"/>
    </location>
</feature>
<gene>
    <name evidence="2" type="ORF">FTRO_0320020</name>
</gene>
<protein>
    <recommendedName>
        <fullName evidence="3">Gram-positive cocci surface proteins LPxTG domain-containing protein</fullName>
    </recommendedName>
</protein>
<feature type="compositionally biased region" description="Low complexity" evidence="1">
    <location>
        <begin position="18"/>
        <end position="33"/>
    </location>
</feature>
<proteinExistence type="predicted"/>
<feature type="compositionally biased region" description="Polar residues" evidence="1">
    <location>
        <begin position="60"/>
        <end position="87"/>
    </location>
</feature>
<organism evidence="2">
    <name type="scientific">Fructobacillus tropaeoli</name>
    <dbReference type="NCBI Taxonomy" id="709323"/>
    <lineage>
        <taxon>Bacteria</taxon>
        <taxon>Bacillati</taxon>
        <taxon>Bacillota</taxon>
        <taxon>Bacilli</taxon>
        <taxon>Lactobacillales</taxon>
        <taxon>Lactobacillaceae</taxon>
        <taxon>Fructobacillus</taxon>
    </lineage>
</organism>
<evidence type="ECO:0000256" key="1">
    <source>
        <dbReference type="SAM" id="MobiDB-lite"/>
    </source>
</evidence>
<sequence>TGGAQTQDGKTNVTSTPTVTGGAQTQDGGQAKAEVQQQSASKAQPQNSGVKVLETKNDVTPDNTWSPKQTTPLDSSVPTKSSYSLPRTGQKMLNEHGVEVVSLAALGASLAAGLTYTARKKKEVS</sequence>